<dbReference type="SUPFAM" id="SSF51197">
    <property type="entry name" value="Clavaminate synthase-like"/>
    <property type="match status" value="1"/>
</dbReference>
<keyword evidence="2" id="KW-0223">Dioxygenase</keyword>
<reference evidence="2 3" key="1">
    <citation type="submission" date="2020-08" db="EMBL/GenBank/DDBJ databases">
        <title>Arenibacter gaetbuli sp. nov., isolated from a sand dune.</title>
        <authorList>
            <person name="Park S."/>
            <person name="Yoon J.-H."/>
        </authorList>
    </citation>
    <scope>NUCLEOTIDE SEQUENCE [LARGE SCALE GENOMIC DNA]</scope>
    <source>
        <strain evidence="2 3">BSSL-BM3</strain>
    </source>
</reference>
<protein>
    <submittedName>
        <fullName evidence="2">Alpha-ketoglutarate-dependent dioxygenase AlkB</fullName>
    </submittedName>
</protein>
<dbReference type="InterPro" id="IPR032854">
    <property type="entry name" value="ALKBH3"/>
</dbReference>
<dbReference type="Gene3D" id="2.60.120.590">
    <property type="entry name" value="Alpha-ketoglutarate-dependent dioxygenase AlkB-like"/>
    <property type="match status" value="1"/>
</dbReference>
<sequence length="199" mass="23347">MSKLFANRIDLQLPDSDIVYYPKFLNTTEADHFFKVLRNTTPWKQDNITVYGKTYPQPRLTALFGDHNKPYSYSNITMNPHKFSSELLELRKKLQMEIGIHFTSCLLNLYRDGKDSNGWHADDEKALGENPAIASITLGQERYFHLKHKLNKDLKHKLILEHGSLLLMKGETQHHWHHQIPKTSKPIKERINITFRIIK</sequence>
<gene>
    <name evidence="2" type="ORF">H4O18_20300</name>
</gene>
<dbReference type="GO" id="GO:0051213">
    <property type="term" value="F:dioxygenase activity"/>
    <property type="evidence" value="ECO:0007669"/>
    <property type="project" value="UniProtKB-KW"/>
</dbReference>
<evidence type="ECO:0000313" key="2">
    <source>
        <dbReference type="EMBL" id="MBC8770349.1"/>
    </source>
</evidence>
<organism evidence="2 3">
    <name type="scientific">Arenibacter arenosicollis</name>
    <dbReference type="NCBI Taxonomy" id="2762274"/>
    <lineage>
        <taxon>Bacteria</taxon>
        <taxon>Pseudomonadati</taxon>
        <taxon>Bacteroidota</taxon>
        <taxon>Flavobacteriia</taxon>
        <taxon>Flavobacteriales</taxon>
        <taxon>Flavobacteriaceae</taxon>
        <taxon>Arenibacter</taxon>
    </lineage>
</organism>
<dbReference type="InterPro" id="IPR027450">
    <property type="entry name" value="AlkB-like"/>
</dbReference>
<dbReference type="EMBL" id="JACLHY010000032">
    <property type="protein sequence ID" value="MBC8770349.1"/>
    <property type="molecule type" value="Genomic_DNA"/>
</dbReference>
<comment type="caution">
    <text evidence="2">The sequence shown here is derived from an EMBL/GenBank/DDBJ whole genome shotgun (WGS) entry which is preliminary data.</text>
</comment>
<accession>A0ABR7QT44</accession>
<evidence type="ECO:0000313" key="3">
    <source>
        <dbReference type="Proteomes" id="UP000618952"/>
    </source>
</evidence>
<dbReference type="Proteomes" id="UP000618952">
    <property type="component" value="Unassembled WGS sequence"/>
</dbReference>
<dbReference type="PANTHER" id="PTHR31212">
    <property type="entry name" value="ALPHA-KETOGLUTARATE-DEPENDENT DIOXYGENASE ALKB HOMOLOG 3"/>
    <property type="match status" value="1"/>
</dbReference>
<keyword evidence="3" id="KW-1185">Reference proteome</keyword>
<dbReference type="InterPro" id="IPR037151">
    <property type="entry name" value="AlkB-like_sf"/>
</dbReference>
<dbReference type="InterPro" id="IPR005123">
    <property type="entry name" value="Oxoglu/Fe-dep_dioxygenase_dom"/>
</dbReference>
<feature type="domain" description="Fe2OG dioxygenase" evidence="1">
    <location>
        <begin position="101"/>
        <end position="199"/>
    </location>
</feature>
<dbReference type="Pfam" id="PF13532">
    <property type="entry name" value="2OG-FeII_Oxy_2"/>
    <property type="match status" value="1"/>
</dbReference>
<dbReference type="PANTHER" id="PTHR31212:SF4">
    <property type="entry name" value="ALPHA-KETOGLUTARATE-DEPENDENT DIOXYGENASE ALKB HOMOLOG 3"/>
    <property type="match status" value="1"/>
</dbReference>
<proteinExistence type="predicted"/>
<dbReference type="RefSeq" id="WP_187588079.1">
    <property type="nucleotide sequence ID" value="NZ_JACLHY010000032.1"/>
</dbReference>
<name>A0ABR7QT44_9FLAO</name>
<keyword evidence="2" id="KW-0560">Oxidoreductase</keyword>
<dbReference type="PROSITE" id="PS51471">
    <property type="entry name" value="FE2OG_OXY"/>
    <property type="match status" value="1"/>
</dbReference>
<evidence type="ECO:0000259" key="1">
    <source>
        <dbReference type="PROSITE" id="PS51471"/>
    </source>
</evidence>